<dbReference type="PANTHER" id="PTHR21312">
    <property type="entry name" value="SERINE PROTEASE INHIBITOR"/>
    <property type="match status" value="1"/>
</dbReference>
<dbReference type="InterPro" id="IPR036058">
    <property type="entry name" value="Kazal_dom_sf"/>
</dbReference>
<keyword evidence="7" id="KW-1185">Reference proteome</keyword>
<keyword evidence="4" id="KW-0722">Serine protease inhibitor</keyword>
<evidence type="ECO:0000256" key="1">
    <source>
        <dbReference type="ARBA" id="ARBA00004613"/>
    </source>
</evidence>
<dbReference type="GO" id="GO:0005576">
    <property type="term" value="C:extracellular region"/>
    <property type="evidence" value="ECO:0007669"/>
    <property type="project" value="UniProtKB-SubCell"/>
</dbReference>
<accession>A0A6P8VXM3</accession>
<dbReference type="GO" id="GO:0004867">
    <property type="term" value="F:serine-type endopeptidase inhibitor activity"/>
    <property type="evidence" value="ECO:0007669"/>
    <property type="project" value="UniProtKB-KW"/>
</dbReference>
<evidence type="ECO:0000256" key="3">
    <source>
        <dbReference type="ARBA" id="ARBA00022690"/>
    </source>
</evidence>
<evidence type="ECO:0000259" key="6">
    <source>
        <dbReference type="PROSITE" id="PS51465"/>
    </source>
</evidence>
<dbReference type="Proteomes" id="UP000515161">
    <property type="component" value="Unplaced"/>
</dbReference>
<keyword evidence="3" id="KW-0646">Protease inhibitor</keyword>
<evidence type="ECO:0000313" key="7">
    <source>
        <dbReference type="Proteomes" id="UP000515161"/>
    </source>
</evidence>
<dbReference type="PRINTS" id="PR00290">
    <property type="entry name" value="KAZALINHBTR"/>
</dbReference>
<evidence type="ECO:0000256" key="4">
    <source>
        <dbReference type="ARBA" id="ARBA00022900"/>
    </source>
</evidence>
<dbReference type="KEGG" id="gacu:117562197"/>
<keyword evidence="2" id="KW-0964">Secreted</keyword>
<feature type="domain" description="Kazal-like" evidence="6">
    <location>
        <begin position="146"/>
        <end position="202"/>
    </location>
</feature>
<dbReference type="OrthoDB" id="126772at2759"/>
<dbReference type="InterPro" id="IPR002350">
    <property type="entry name" value="Kazal_dom"/>
</dbReference>
<reference evidence="8" key="1">
    <citation type="submission" date="2025-08" db="UniProtKB">
        <authorList>
            <consortium name="RefSeq"/>
        </authorList>
    </citation>
    <scope>IDENTIFICATION</scope>
</reference>
<dbReference type="PROSITE" id="PS51465">
    <property type="entry name" value="KAZAL_2"/>
    <property type="match status" value="1"/>
</dbReference>
<dbReference type="Gene3D" id="3.30.60.30">
    <property type="match status" value="1"/>
</dbReference>
<dbReference type="Pfam" id="PF00050">
    <property type="entry name" value="Kazal_1"/>
    <property type="match status" value="1"/>
</dbReference>
<dbReference type="PROSITE" id="PS00282">
    <property type="entry name" value="KAZAL_1"/>
    <property type="match status" value="1"/>
</dbReference>
<comment type="subcellular location">
    <subcellularLocation>
        <location evidence="1">Secreted</location>
    </subcellularLocation>
</comment>
<dbReference type="InterPro" id="IPR001239">
    <property type="entry name" value="Prot_inh_Kazal-m"/>
</dbReference>
<dbReference type="InParanoid" id="A0A6P8VXM3"/>
<dbReference type="GeneID" id="117562197"/>
<sequence length="202" mass="21152">MMGLVWGNRCGETPLSSSPGSNRVSSDTCIFLSSLHGTRWFSISPAARSFFPVPCLTHGGTVRETQLDAGASHPETRTHTGNMKSLLLCSALLLSFAVLSVKSEAVTDGDGAVTDGDGAVTDGDGAVTDGDGALMTGAPEEEALTVTAEAGCEKFEDETCTREYDPVCGSDGKVYSTECVLCQENRRENTNVKVAKKGTCSL</sequence>
<dbReference type="SUPFAM" id="SSF100895">
    <property type="entry name" value="Kazal-type serine protease inhibitors"/>
    <property type="match status" value="1"/>
</dbReference>
<keyword evidence="5" id="KW-1015">Disulfide bond</keyword>
<gene>
    <name evidence="8" type="primary">LOC117562197</name>
</gene>
<proteinExistence type="predicted"/>
<dbReference type="PANTHER" id="PTHR21312:SF28">
    <property type="entry name" value="OVOINHIBITOR-RELATED"/>
    <property type="match status" value="1"/>
</dbReference>
<evidence type="ECO:0000256" key="2">
    <source>
        <dbReference type="ARBA" id="ARBA00022525"/>
    </source>
</evidence>
<name>A0A6P8VXM3_GYMAC</name>
<organism evidence="7 8">
    <name type="scientific">Gymnodraco acuticeps</name>
    <name type="common">Antarctic dragonfish</name>
    <dbReference type="NCBI Taxonomy" id="8218"/>
    <lineage>
        <taxon>Eukaryota</taxon>
        <taxon>Metazoa</taxon>
        <taxon>Chordata</taxon>
        <taxon>Craniata</taxon>
        <taxon>Vertebrata</taxon>
        <taxon>Euteleostomi</taxon>
        <taxon>Actinopterygii</taxon>
        <taxon>Neopterygii</taxon>
        <taxon>Teleostei</taxon>
        <taxon>Neoteleostei</taxon>
        <taxon>Acanthomorphata</taxon>
        <taxon>Eupercaria</taxon>
        <taxon>Perciformes</taxon>
        <taxon>Notothenioidei</taxon>
        <taxon>Bathydraconidae</taxon>
        <taxon>Gymnodraco</taxon>
    </lineage>
</organism>
<dbReference type="SMART" id="SM00280">
    <property type="entry name" value="KAZAL"/>
    <property type="match status" value="1"/>
</dbReference>
<evidence type="ECO:0000256" key="5">
    <source>
        <dbReference type="ARBA" id="ARBA00023157"/>
    </source>
</evidence>
<dbReference type="AlphaFoldDB" id="A0A6P8VXM3"/>
<protein>
    <submittedName>
        <fullName evidence="8">Ovomucoid-like isoform X1</fullName>
    </submittedName>
</protein>
<evidence type="ECO:0000313" key="8">
    <source>
        <dbReference type="RefSeq" id="XP_034095931.1"/>
    </source>
</evidence>
<dbReference type="RefSeq" id="XP_034095931.1">
    <property type="nucleotide sequence ID" value="XM_034240040.1"/>
</dbReference>